<dbReference type="Pfam" id="PF05130">
    <property type="entry name" value="FlgN"/>
    <property type="match status" value="1"/>
</dbReference>
<keyword evidence="3" id="KW-1005">Bacterial flagellum biogenesis</keyword>
<keyword evidence="4" id="KW-0175">Coiled coil</keyword>
<comment type="similarity">
    <text evidence="2">Belongs to the FlgN family.</text>
</comment>
<dbReference type="InterPro" id="IPR007809">
    <property type="entry name" value="FlgN-like"/>
</dbReference>
<dbReference type="KEGG" id="lcd:clem_07830"/>
<evidence type="ECO:0000256" key="1">
    <source>
        <dbReference type="ARBA" id="ARBA00002397"/>
    </source>
</evidence>
<evidence type="ECO:0000256" key="3">
    <source>
        <dbReference type="ARBA" id="ARBA00022795"/>
    </source>
</evidence>
<dbReference type="InterPro" id="IPR036679">
    <property type="entry name" value="FlgN-like_sf"/>
</dbReference>
<protein>
    <submittedName>
        <fullName evidence="5">FlgN protein</fullName>
    </submittedName>
</protein>
<evidence type="ECO:0000256" key="4">
    <source>
        <dbReference type="SAM" id="Coils"/>
    </source>
</evidence>
<evidence type="ECO:0000256" key="2">
    <source>
        <dbReference type="ARBA" id="ARBA00007703"/>
    </source>
</evidence>
<comment type="function">
    <text evidence="1">Required for the efficient initiation of filament assembly.</text>
</comment>
<gene>
    <name evidence="5" type="ORF">clem_07830</name>
</gene>
<dbReference type="AlphaFoldDB" id="A0A222P2Q1"/>
<organism evidence="5 6">
    <name type="scientific">Legionella clemsonensis</name>
    <dbReference type="NCBI Taxonomy" id="1867846"/>
    <lineage>
        <taxon>Bacteria</taxon>
        <taxon>Pseudomonadati</taxon>
        <taxon>Pseudomonadota</taxon>
        <taxon>Gammaproteobacteria</taxon>
        <taxon>Legionellales</taxon>
        <taxon>Legionellaceae</taxon>
        <taxon>Legionella</taxon>
    </lineage>
</organism>
<reference evidence="6" key="1">
    <citation type="submission" date="2016-07" db="EMBL/GenBank/DDBJ databases">
        <authorList>
            <person name="Florea S."/>
            <person name="Webb J.S."/>
            <person name="Jaromczyk J."/>
            <person name="Schardl C.L."/>
        </authorList>
    </citation>
    <scope>NUCLEOTIDE SEQUENCE [LARGE SCALE GENOMIC DNA]</scope>
    <source>
        <strain evidence="6">CDC-D5610</strain>
    </source>
</reference>
<dbReference type="SUPFAM" id="SSF140566">
    <property type="entry name" value="FlgN-like"/>
    <property type="match status" value="1"/>
</dbReference>
<name>A0A222P2Q1_9GAMM</name>
<dbReference type="Proteomes" id="UP000201728">
    <property type="component" value="Chromosome"/>
</dbReference>
<dbReference type="OrthoDB" id="5653052at2"/>
<sequence>MTDAKPIQLIQILEQEINFVEQLIALLEEEKNALITRQFDLLESLANQKQMVSNQLEQITQQRTDLLGVDLQVKSAKESLKDFLAQCSTQEAAHVQILNAKLAEKLILCRELNAVNGQVITSNIYTRQEIINTITGQVPENTTSVYTASGGIKSSNDSNNYQKA</sequence>
<accession>A0A222P2Q1</accession>
<dbReference type="RefSeq" id="WP_094091104.1">
    <property type="nucleotide sequence ID" value="NZ_CP016397.1"/>
</dbReference>
<dbReference type="Gene3D" id="1.20.58.300">
    <property type="entry name" value="FlgN-like"/>
    <property type="match status" value="1"/>
</dbReference>
<feature type="coiled-coil region" evidence="4">
    <location>
        <begin position="10"/>
        <end position="62"/>
    </location>
</feature>
<dbReference type="EMBL" id="CP016397">
    <property type="protein sequence ID" value="ASQ46119.1"/>
    <property type="molecule type" value="Genomic_DNA"/>
</dbReference>
<dbReference type="GO" id="GO:0044780">
    <property type="term" value="P:bacterial-type flagellum assembly"/>
    <property type="evidence" value="ECO:0007669"/>
    <property type="project" value="InterPro"/>
</dbReference>
<proteinExistence type="inferred from homology"/>
<evidence type="ECO:0000313" key="5">
    <source>
        <dbReference type="EMBL" id="ASQ46119.1"/>
    </source>
</evidence>
<keyword evidence="6" id="KW-1185">Reference proteome</keyword>
<evidence type="ECO:0000313" key="6">
    <source>
        <dbReference type="Proteomes" id="UP000201728"/>
    </source>
</evidence>